<organism evidence="3">
    <name type="scientific">Anopheles darlingi</name>
    <name type="common">Mosquito</name>
    <dbReference type="NCBI Taxonomy" id="43151"/>
    <lineage>
        <taxon>Eukaryota</taxon>
        <taxon>Metazoa</taxon>
        <taxon>Ecdysozoa</taxon>
        <taxon>Arthropoda</taxon>
        <taxon>Hexapoda</taxon>
        <taxon>Insecta</taxon>
        <taxon>Pterygota</taxon>
        <taxon>Neoptera</taxon>
        <taxon>Endopterygota</taxon>
        <taxon>Diptera</taxon>
        <taxon>Nematocera</taxon>
        <taxon>Culicoidea</taxon>
        <taxon>Culicidae</taxon>
        <taxon>Anophelinae</taxon>
        <taxon>Anopheles</taxon>
    </lineage>
</organism>
<keyword evidence="2" id="KW-0732">Signal</keyword>
<proteinExistence type="predicted"/>
<feature type="signal peptide" evidence="2">
    <location>
        <begin position="1"/>
        <end position="15"/>
    </location>
</feature>
<protein>
    <submittedName>
        <fullName evidence="3">Putative secreted protein</fullName>
    </submittedName>
</protein>
<feature type="chain" id="PRO_5014921612" evidence="2">
    <location>
        <begin position="16"/>
        <end position="66"/>
    </location>
</feature>
<sequence>MMMVMVRWSPVCLLACSLPRQRWLLVASSVEITRGFFFCKQNLPQSTTDHLTTRQGGSLWPKNPGD</sequence>
<evidence type="ECO:0000313" key="3">
    <source>
        <dbReference type="EMBL" id="MBW73257.1"/>
    </source>
</evidence>
<accession>A0A2M4D6T8</accession>
<dbReference type="AlphaFoldDB" id="A0A2M4D6T8"/>
<feature type="compositionally biased region" description="Polar residues" evidence="1">
    <location>
        <begin position="47"/>
        <end position="56"/>
    </location>
</feature>
<evidence type="ECO:0000256" key="1">
    <source>
        <dbReference type="SAM" id="MobiDB-lite"/>
    </source>
</evidence>
<evidence type="ECO:0000256" key="2">
    <source>
        <dbReference type="SAM" id="SignalP"/>
    </source>
</evidence>
<feature type="region of interest" description="Disordered" evidence="1">
    <location>
        <begin position="47"/>
        <end position="66"/>
    </location>
</feature>
<name>A0A2M4D6T8_ANODA</name>
<reference evidence="3" key="1">
    <citation type="submission" date="2018-01" db="EMBL/GenBank/DDBJ databases">
        <title>An insight into the sialome of Amazonian anophelines.</title>
        <authorList>
            <person name="Ribeiro J.M."/>
            <person name="Scarpassa V."/>
            <person name="Calvo E."/>
        </authorList>
    </citation>
    <scope>NUCLEOTIDE SEQUENCE</scope>
</reference>
<dbReference type="EMBL" id="GGFL01009079">
    <property type="protein sequence ID" value="MBW73257.1"/>
    <property type="molecule type" value="Transcribed_RNA"/>
</dbReference>